<sequence>MNRSTKKHYETIANLGCILCLHLGYRGTPCEIHHIRRYGTKRDAAPVIGLCPEHHRGNTGVHGMGKKAFARHYKVSEEDLLELTNSILGKENHYEPERSEPY</sequence>
<organism evidence="1">
    <name type="scientific">uncultured Caudovirales phage</name>
    <dbReference type="NCBI Taxonomy" id="2100421"/>
    <lineage>
        <taxon>Viruses</taxon>
        <taxon>Duplodnaviria</taxon>
        <taxon>Heunggongvirae</taxon>
        <taxon>Uroviricota</taxon>
        <taxon>Caudoviricetes</taxon>
        <taxon>Peduoviridae</taxon>
        <taxon>Maltschvirus</taxon>
        <taxon>Maltschvirus maltsch</taxon>
    </lineage>
</organism>
<name>A0A6J7X439_9CAUD</name>
<dbReference type="InterPro" id="IPR031875">
    <property type="entry name" value="RecA_dep_nuc"/>
</dbReference>
<accession>A0A6J7X439</accession>
<dbReference type="Pfam" id="PF16786">
    <property type="entry name" value="RecA_dep_nuc"/>
    <property type="match status" value="1"/>
</dbReference>
<dbReference type="EMBL" id="LR798342">
    <property type="protein sequence ID" value="CAB5225622.1"/>
    <property type="molecule type" value="Genomic_DNA"/>
</dbReference>
<evidence type="ECO:0000313" key="1">
    <source>
        <dbReference type="EMBL" id="CAB5225622.1"/>
    </source>
</evidence>
<protein>
    <submittedName>
        <fullName evidence="1">Recombination enhancement, RecA-dependent nuclease</fullName>
    </submittedName>
</protein>
<reference evidence="1" key="1">
    <citation type="submission" date="2020-05" db="EMBL/GenBank/DDBJ databases">
        <authorList>
            <person name="Chiriac C."/>
            <person name="Salcher M."/>
            <person name="Ghai R."/>
            <person name="Kavagutti S V."/>
        </authorList>
    </citation>
    <scope>NUCLEOTIDE SEQUENCE</scope>
</reference>
<gene>
    <name evidence="1" type="ORF">UFOVP746_42</name>
</gene>
<dbReference type="Gene3D" id="3.30.40.190">
    <property type="match status" value="1"/>
</dbReference>
<proteinExistence type="predicted"/>